<evidence type="ECO:0000313" key="5">
    <source>
        <dbReference type="EMBL" id="EXM38034.1"/>
    </source>
</evidence>
<dbReference type="Gene3D" id="1.10.10.10">
    <property type="entry name" value="Winged helix-like DNA-binding domain superfamily/Winged helix DNA-binding domain"/>
    <property type="match status" value="1"/>
</dbReference>
<dbReference type="InterPro" id="IPR023187">
    <property type="entry name" value="Tscrpt_reg_MarR-type_CS"/>
</dbReference>
<dbReference type="OrthoDB" id="327696at2"/>
<dbReference type="PRINTS" id="PR00598">
    <property type="entry name" value="HTHMARR"/>
</dbReference>
<dbReference type="InterPro" id="IPR036390">
    <property type="entry name" value="WH_DNA-bd_sf"/>
</dbReference>
<dbReference type="PANTHER" id="PTHR42756:SF1">
    <property type="entry name" value="TRANSCRIPTIONAL REPRESSOR OF EMRAB OPERON"/>
    <property type="match status" value="1"/>
</dbReference>
<dbReference type="RefSeq" id="WP_024856462.1">
    <property type="nucleotide sequence ID" value="NZ_JEOB01000004.1"/>
</dbReference>
<accession>A0A011UBR7</accession>
<reference evidence="5 6" key="1">
    <citation type="submission" date="2013-06" db="EMBL/GenBank/DDBJ databases">
        <title>Rumen cellulosomics: divergent fiber-degrading strategies revealed by comparative genome-wide analysis of six Ruminococcal strains.</title>
        <authorList>
            <person name="Dassa B."/>
            <person name="Borovok I."/>
            <person name="Lamed R."/>
            <person name="Flint H."/>
            <person name="Yeoman C.J."/>
            <person name="White B."/>
            <person name="Bayer E.A."/>
        </authorList>
    </citation>
    <scope>NUCLEOTIDE SEQUENCE [LARGE SCALE GENOMIC DNA]</scope>
    <source>
        <strain evidence="5 6">SY3</strain>
    </source>
</reference>
<dbReference type="EMBL" id="JEOB01000004">
    <property type="protein sequence ID" value="EXM38034.1"/>
    <property type="molecule type" value="Genomic_DNA"/>
</dbReference>
<evidence type="ECO:0000256" key="2">
    <source>
        <dbReference type="ARBA" id="ARBA00023125"/>
    </source>
</evidence>
<dbReference type="Pfam" id="PF01047">
    <property type="entry name" value="MarR"/>
    <property type="match status" value="1"/>
</dbReference>
<evidence type="ECO:0000313" key="6">
    <source>
        <dbReference type="Proteomes" id="UP000021369"/>
    </source>
</evidence>
<proteinExistence type="predicted"/>
<dbReference type="SMART" id="SM00347">
    <property type="entry name" value="HTH_MARR"/>
    <property type="match status" value="1"/>
</dbReference>
<keyword evidence="3" id="KW-0804">Transcription</keyword>
<dbReference type="InterPro" id="IPR000835">
    <property type="entry name" value="HTH_MarR-typ"/>
</dbReference>
<gene>
    <name evidence="5" type="ORF">RASY3_17195</name>
</gene>
<dbReference type="PROSITE" id="PS50995">
    <property type="entry name" value="HTH_MARR_2"/>
    <property type="match status" value="1"/>
</dbReference>
<evidence type="ECO:0000259" key="4">
    <source>
        <dbReference type="PROSITE" id="PS50995"/>
    </source>
</evidence>
<evidence type="ECO:0000256" key="1">
    <source>
        <dbReference type="ARBA" id="ARBA00023015"/>
    </source>
</evidence>
<dbReference type="SUPFAM" id="SSF46785">
    <property type="entry name" value="Winged helix' DNA-binding domain"/>
    <property type="match status" value="1"/>
</dbReference>
<protein>
    <submittedName>
        <fullName evidence="5">MarR family transcriptional regulator</fullName>
    </submittedName>
</protein>
<organism evidence="5 6">
    <name type="scientific">Ruminococcus albus SY3</name>
    <dbReference type="NCBI Taxonomy" id="1341156"/>
    <lineage>
        <taxon>Bacteria</taxon>
        <taxon>Bacillati</taxon>
        <taxon>Bacillota</taxon>
        <taxon>Clostridia</taxon>
        <taxon>Eubacteriales</taxon>
        <taxon>Oscillospiraceae</taxon>
        <taxon>Ruminococcus</taxon>
    </lineage>
</organism>
<dbReference type="Proteomes" id="UP000021369">
    <property type="component" value="Unassembled WGS sequence"/>
</dbReference>
<feature type="domain" description="HTH marR-type" evidence="4">
    <location>
        <begin position="1"/>
        <end position="140"/>
    </location>
</feature>
<dbReference type="PANTHER" id="PTHR42756">
    <property type="entry name" value="TRANSCRIPTIONAL REGULATOR, MARR"/>
    <property type="match status" value="1"/>
</dbReference>
<name>A0A011UBR7_RUMAL</name>
<dbReference type="GO" id="GO:0003700">
    <property type="term" value="F:DNA-binding transcription factor activity"/>
    <property type="evidence" value="ECO:0007669"/>
    <property type="project" value="InterPro"/>
</dbReference>
<keyword evidence="2" id="KW-0238">DNA-binding</keyword>
<dbReference type="PATRIC" id="fig|1341156.4.peg.3040"/>
<keyword evidence="1" id="KW-0805">Transcription regulation</keyword>
<dbReference type="InterPro" id="IPR036388">
    <property type="entry name" value="WH-like_DNA-bd_sf"/>
</dbReference>
<evidence type="ECO:0000256" key="3">
    <source>
        <dbReference type="ARBA" id="ARBA00023163"/>
    </source>
</evidence>
<dbReference type="PROSITE" id="PS01117">
    <property type="entry name" value="HTH_MARR_1"/>
    <property type="match status" value="1"/>
</dbReference>
<keyword evidence="6" id="KW-1185">Reference proteome</keyword>
<sequence length="148" mass="17126">MNNEIRTGCIMQFYEIYPLSRKLVFDTFDQKKYHVTRTQQIVLLSLSVCGQMNMSQLASKINTSNEQATRAVAQLVDMGFIERTHQPDNRRVVNISLTEKAESFLIKMKTDIREDLLQLFSEVSDEDMGKLYNALVQVNEVLKQVMDI</sequence>
<dbReference type="AlphaFoldDB" id="A0A011UBR7"/>
<dbReference type="GO" id="GO:0003677">
    <property type="term" value="F:DNA binding"/>
    <property type="evidence" value="ECO:0007669"/>
    <property type="project" value="UniProtKB-KW"/>
</dbReference>
<comment type="caution">
    <text evidence="5">The sequence shown here is derived from an EMBL/GenBank/DDBJ whole genome shotgun (WGS) entry which is preliminary data.</text>
</comment>